<gene>
    <name evidence="1" type="ORF">GCM10022403_008110</name>
</gene>
<evidence type="ECO:0000313" key="1">
    <source>
        <dbReference type="EMBL" id="GAA3775650.1"/>
    </source>
</evidence>
<keyword evidence="2" id="KW-1185">Reference proteome</keyword>
<name>A0ABP7GTR8_9ACTN</name>
<sequence>MEFTFAGRVIEWRGPAPYYYLPVPDEESADIREVAAMASYGWGVIPVAARIGDVDFETSLFPKDGGYLLPLKAAVRAPQQITVGDEISVEMTVRLQH</sequence>
<dbReference type="Gene3D" id="2.40.30.100">
    <property type="entry name" value="AF2212/PG0164-like"/>
    <property type="match status" value="1"/>
</dbReference>
<reference evidence="2" key="1">
    <citation type="journal article" date="2019" name="Int. J. Syst. Evol. Microbiol.">
        <title>The Global Catalogue of Microorganisms (GCM) 10K type strain sequencing project: providing services to taxonomists for standard genome sequencing and annotation.</title>
        <authorList>
            <consortium name="The Broad Institute Genomics Platform"/>
            <consortium name="The Broad Institute Genome Sequencing Center for Infectious Disease"/>
            <person name="Wu L."/>
            <person name="Ma J."/>
        </authorList>
    </citation>
    <scope>NUCLEOTIDE SEQUENCE [LARGE SCALE GENOMIC DNA]</scope>
    <source>
        <strain evidence="2">JCM 17138</strain>
    </source>
</reference>
<dbReference type="InterPro" id="IPR037079">
    <property type="entry name" value="AF2212/PG0164-like_sf"/>
</dbReference>
<evidence type="ECO:0000313" key="2">
    <source>
        <dbReference type="Proteomes" id="UP001501009"/>
    </source>
</evidence>
<dbReference type="EMBL" id="BAABDE010000005">
    <property type="protein sequence ID" value="GAA3775650.1"/>
    <property type="molecule type" value="Genomic_DNA"/>
</dbReference>
<organism evidence="1 2">
    <name type="scientific">Streptomyces coacervatus</name>
    <dbReference type="NCBI Taxonomy" id="647381"/>
    <lineage>
        <taxon>Bacteria</taxon>
        <taxon>Bacillati</taxon>
        <taxon>Actinomycetota</taxon>
        <taxon>Actinomycetes</taxon>
        <taxon>Kitasatosporales</taxon>
        <taxon>Streptomycetaceae</taxon>
        <taxon>Streptomyces</taxon>
    </lineage>
</organism>
<protein>
    <submittedName>
        <fullName evidence="1">DUF1905 domain-containing protein</fullName>
    </submittedName>
</protein>
<dbReference type="InterPro" id="IPR015018">
    <property type="entry name" value="DUF1905"/>
</dbReference>
<comment type="caution">
    <text evidence="1">The sequence shown here is derived from an EMBL/GenBank/DDBJ whole genome shotgun (WGS) entry which is preliminary data.</text>
</comment>
<dbReference type="Proteomes" id="UP001501009">
    <property type="component" value="Unassembled WGS sequence"/>
</dbReference>
<proteinExistence type="predicted"/>
<dbReference type="RefSeq" id="WP_275774678.1">
    <property type="nucleotide sequence ID" value="NZ_BAABDE010000005.1"/>
</dbReference>
<dbReference type="SUPFAM" id="SSF141694">
    <property type="entry name" value="AF2212/PG0164-like"/>
    <property type="match status" value="1"/>
</dbReference>
<accession>A0ABP7GTR8</accession>
<dbReference type="Pfam" id="PF08922">
    <property type="entry name" value="DUF1905"/>
    <property type="match status" value="1"/>
</dbReference>